<dbReference type="GO" id="GO:0003886">
    <property type="term" value="F:DNA (cytosine-5-)-methyltransferase activity"/>
    <property type="evidence" value="ECO:0007669"/>
    <property type="project" value="UniProtKB-EC"/>
</dbReference>
<dbReference type="PANTHER" id="PTHR10629:SF52">
    <property type="entry name" value="DNA (CYTOSINE-5)-METHYLTRANSFERASE 1"/>
    <property type="match status" value="1"/>
</dbReference>
<evidence type="ECO:0000313" key="6">
    <source>
        <dbReference type="EMBL" id="KKN96093.1"/>
    </source>
</evidence>
<evidence type="ECO:0000256" key="5">
    <source>
        <dbReference type="SAM" id="MobiDB-lite"/>
    </source>
</evidence>
<keyword evidence="4" id="KW-0949">S-adenosyl-L-methionine</keyword>
<dbReference type="EC" id="2.1.1.37" evidence="1"/>
<evidence type="ECO:0000256" key="3">
    <source>
        <dbReference type="ARBA" id="ARBA00022679"/>
    </source>
</evidence>
<feature type="region of interest" description="Disordered" evidence="5">
    <location>
        <begin position="459"/>
        <end position="478"/>
    </location>
</feature>
<name>A0A0F9XUS0_9ZZZZ</name>
<dbReference type="InterPro" id="IPR001525">
    <property type="entry name" value="C5_MeTfrase"/>
</dbReference>
<evidence type="ECO:0000256" key="1">
    <source>
        <dbReference type="ARBA" id="ARBA00011975"/>
    </source>
</evidence>
<dbReference type="GO" id="GO:0005634">
    <property type="term" value="C:nucleus"/>
    <property type="evidence" value="ECO:0007669"/>
    <property type="project" value="TreeGrafter"/>
</dbReference>
<dbReference type="AlphaFoldDB" id="A0A0F9XUS0"/>
<dbReference type="PROSITE" id="PS51679">
    <property type="entry name" value="SAM_MT_C5"/>
    <property type="match status" value="1"/>
</dbReference>
<dbReference type="InterPro" id="IPR050390">
    <property type="entry name" value="C5-Methyltransferase"/>
</dbReference>
<dbReference type="GO" id="GO:0044027">
    <property type="term" value="P:negative regulation of gene expression via chromosomal CpG island methylation"/>
    <property type="evidence" value="ECO:0007669"/>
    <property type="project" value="TreeGrafter"/>
</dbReference>
<dbReference type="EMBL" id="LAZR01000066">
    <property type="protein sequence ID" value="KKN96093.1"/>
    <property type="molecule type" value="Genomic_DNA"/>
</dbReference>
<sequence length="478" mass="52665">MSTLINTHVSEARSVSRVWLEGEKLFHGGLEIGMRFMMNPSKDLHRVELRPAPDDYAGKTFTVSKRTRNGRTYPLIEIRDAILAEIFEIGSKIRIAIQKGRLVLTRSQVAMRVAERVKRFNDKMKSGEPLSTLSCFHGGGVLDKALHKGLAKAGVSSYVKLAVEMESEYIDSSLRNNPELWREDSTVVTGDIRELNVMGASIPQCDLAWGGVPCSGASKSGASKLQLSCAEEHEGAGSMFYYFLDLVRAMNPAICLIENVKEYLNTASMTVIRQVLTALGYELSIKVVSGFEMGSLEKRDRMCLVATTPGACLPVDFDQLKPIREREAQLSDVLEDVPESSESWKPYSYLADKEVRDKKAGKGFARQLLTGEEDGCGVIGRGYAKARSTEPFIVAKHNPALSRLLTVREHARVKTIPESMVEGLSDTKAHEVLGQSVIFTVFEAVGELIGRTIRGLSAPSKPAENFDQPGMRQLSMTA</sequence>
<dbReference type="Gene3D" id="3.40.50.150">
    <property type="entry name" value="Vaccinia Virus protein VP39"/>
    <property type="match status" value="1"/>
</dbReference>
<dbReference type="InterPro" id="IPR029063">
    <property type="entry name" value="SAM-dependent_MTases_sf"/>
</dbReference>
<gene>
    <name evidence="6" type="ORF">LCGC14_0170220</name>
</gene>
<dbReference type="Pfam" id="PF00145">
    <property type="entry name" value="DNA_methylase"/>
    <property type="match status" value="1"/>
</dbReference>
<keyword evidence="2" id="KW-0489">Methyltransferase</keyword>
<evidence type="ECO:0000256" key="2">
    <source>
        <dbReference type="ARBA" id="ARBA00022603"/>
    </source>
</evidence>
<reference evidence="6" key="1">
    <citation type="journal article" date="2015" name="Nature">
        <title>Complex archaea that bridge the gap between prokaryotes and eukaryotes.</title>
        <authorList>
            <person name="Spang A."/>
            <person name="Saw J.H."/>
            <person name="Jorgensen S.L."/>
            <person name="Zaremba-Niedzwiedzka K."/>
            <person name="Martijn J."/>
            <person name="Lind A.E."/>
            <person name="van Eijk R."/>
            <person name="Schleper C."/>
            <person name="Guy L."/>
            <person name="Ettema T.J."/>
        </authorList>
    </citation>
    <scope>NUCLEOTIDE SEQUENCE</scope>
</reference>
<dbReference type="SUPFAM" id="SSF53335">
    <property type="entry name" value="S-adenosyl-L-methionine-dependent methyltransferases"/>
    <property type="match status" value="1"/>
</dbReference>
<dbReference type="GO" id="GO:0032259">
    <property type="term" value="P:methylation"/>
    <property type="evidence" value="ECO:0007669"/>
    <property type="project" value="UniProtKB-KW"/>
</dbReference>
<comment type="caution">
    <text evidence="6">The sequence shown here is derived from an EMBL/GenBank/DDBJ whole genome shotgun (WGS) entry which is preliminary data.</text>
</comment>
<accession>A0A0F9XUS0</accession>
<evidence type="ECO:0000256" key="4">
    <source>
        <dbReference type="ARBA" id="ARBA00022691"/>
    </source>
</evidence>
<protein>
    <recommendedName>
        <fullName evidence="1">DNA (cytosine-5-)-methyltransferase</fullName>
        <ecNumber evidence="1">2.1.1.37</ecNumber>
    </recommendedName>
</protein>
<keyword evidence="3" id="KW-0808">Transferase</keyword>
<dbReference type="PANTHER" id="PTHR10629">
    <property type="entry name" value="CYTOSINE-SPECIFIC METHYLTRANSFERASE"/>
    <property type="match status" value="1"/>
</dbReference>
<dbReference type="GO" id="GO:0003677">
    <property type="term" value="F:DNA binding"/>
    <property type="evidence" value="ECO:0007669"/>
    <property type="project" value="TreeGrafter"/>
</dbReference>
<organism evidence="6">
    <name type="scientific">marine sediment metagenome</name>
    <dbReference type="NCBI Taxonomy" id="412755"/>
    <lineage>
        <taxon>unclassified sequences</taxon>
        <taxon>metagenomes</taxon>
        <taxon>ecological metagenomes</taxon>
    </lineage>
</organism>
<proteinExistence type="predicted"/>